<reference evidence="1 2" key="1">
    <citation type="submission" date="2016-11" db="EMBL/GenBank/DDBJ databases">
        <authorList>
            <person name="Jaros S."/>
            <person name="Januszkiewicz K."/>
            <person name="Wedrychowicz H."/>
        </authorList>
    </citation>
    <scope>NUCLEOTIDE SEQUENCE [LARGE SCALE GENOMIC DNA]</scope>
    <source>
        <strain evidence="1 2">DSM 10068</strain>
    </source>
</reference>
<dbReference type="Proteomes" id="UP000183995">
    <property type="component" value="Unassembled WGS sequence"/>
</dbReference>
<dbReference type="SUPFAM" id="SSF53649">
    <property type="entry name" value="Alkaline phosphatase-like"/>
    <property type="match status" value="1"/>
</dbReference>
<accession>A0A1M5ZAT0</accession>
<dbReference type="Pfam" id="PF01663">
    <property type="entry name" value="Phosphodiest"/>
    <property type="match status" value="1"/>
</dbReference>
<dbReference type="PANTHER" id="PTHR10151">
    <property type="entry name" value="ECTONUCLEOTIDE PYROPHOSPHATASE/PHOSPHODIESTERASE"/>
    <property type="match status" value="1"/>
</dbReference>
<dbReference type="OrthoDB" id="8580666at2"/>
<dbReference type="AlphaFoldDB" id="A0A1M5ZAT0"/>
<dbReference type="InterPro" id="IPR002591">
    <property type="entry name" value="Phosphodiest/P_Trfase"/>
</dbReference>
<protein>
    <submittedName>
        <fullName evidence="1">Metalloenzyme superfamily protein</fullName>
    </submittedName>
</protein>
<dbReference type="GO" id="GO:0016787">
    <property type="term" value="F:hydrolase activity"/>
    <property type="evidence" value="ECO:0007669"/>
    <property type="project" value="UniProtKB-ARBA"/>
</dbReference>
<evidence type="ECO:0000313" key="2">
    <source>
        <dbReference type="Proteomes" id="UP000183995"/>
    </source>
</evidence>
<dbReference type="InterPro" id="IPR017850">
    <property type="entry name" value="Alkaline_phosphatase_core_sf"/>
</dbReference>
<sequence length="277" mass="30744">MKKLIFVLVDGLRCDTAFRHMGFMEHLLEMGAASRYRVRSELPSMSRPIYETLMTGMPVLEHGIFSNEVSRLSKEENLFGLARENGLTTAAAAYCWFSELYNRAPFNPVTDRLQLDADLPIQNGLFYFKDVTGAYPDSHLIADAEALRQRFNPDFLLVHPMNTDDAGHKSGSDSSDYVKSVIMIDYILSNTIPIWLGSGYTVLVTGDHGINPWGWHGGNGDDERLVPLYIMGPAAAGGDFSETEIPQRMLAPLCCDLLGIPRGKKMLQPALPGLKES</sequence>
<name>A0A1M5ZAT0_9FIRM</name>
<gene>
    <name evidence="1" type="ORF">SAMN02745823_03457</name>
</gene>
<proteinExistence type="predicted"/>
<dbReference type="EMBL" id="FQXV01000016">
    <property type="protein sequence ID" value="SHI21334.1"/>
    <property type="molecule type" value="Genomic_DNA"/>
</dbReference>
<organism evidence="1 2">
    <name type="scientific">Sporobacter termitidis DSM 10068</name>
    <dbReference type="NCBI Taxonomy" id="1123282"/>
    <lineage>
        <taxon>Bacteria</taxon>
        <taxon>Bacillati</taxon>
        <taxon>Bacillota</taxon>
        <taxon>Clostridia</taxon>
        <taxon>Eubacteriales</taxon>
        <taxon>Oscillospiraceae</taxon>
        <taxon>Sporobacter</taxon>
    </lineage>
</organism>
<evidence type="ECO:0000313" key="1">
    <source>
        <dbReference type="EMBL" id="SHI21334.1"/>
    </source>
</evidence>
<dbReference type="STRING" id="1123282.SAMN02745823_03457"/>
<dbReference type="PANTHER" id="PTHR10151:SF120">
    <property type="entry name" value="BIS(5'-ADENOSYL)-TRIPHOSPHATASE"/>
    <property type="match status" value="1"/>
</dbReference>
<dbReference type="RefSeq" id="WP_073081948.1">
    <property type="nucleotide sequence ID" value="NZ_FQXV01000016.1"/>
</dbReference>
<keyword evidence="2" id="KW-1185">Reference proteome</keyword>
<dbReference type="Gene3D" id="3.40.720.10">
    <property type="entry name" value="Alkaline Phosphatase, subunit A"/>
    <property type="match status" value="1"/>
</dbReference>